<proteinExistence type="predicted"/>
<dbReference type="Proteomes" id="UP000299102">
    <property type="component" value="Unassembled WGS sequence"/>
</dbReference>
<dbReference type="AlphaFoldDB" id="A0A4C1U1H0"/>
<evidence type="ECO:0000313" key="1">
    <source>
        <dbReference type="EMBL" id="GBP19676.1"/>
    </source>
</evidence>
<accession>A0A4C1U1H0</accession>
<organism evidence="1 2">
    <name type="scientific">Eumeta variegata</name>
    <name type="common">Bagworm moth</name>
    <name type="synonym">Eumeta japonica</name>
    <dbReference type="NCBI Taxonomy" id="151549"/>
    <lineage>
        <taxon>Eukaryota</taxon>
        <taxon>Metazoa</taxon>
        <taxon>Ecdysozoa</taxon>
        <taxon>Arthropoda</taxon>
        <taxon>Hexapoda</taxon>
        <taxon>Insecta</taxon>
        <taxon>Pterygota</taxon>
        <taxon>Neoptera</taxon>
        <taxon>Endopterygota</taxon>
        <taxon>Lepidoptera</taxon>
        <taxon>Glossata</taxon>
        <taxon>Ditrysia</taxon>
        <taxon>Tineoidea</taxon>
        <taxon>Psychidae</taxon>
        <taxon>Oiketicinae</taxon>
        <taxon>Eumeta</taxon>
    </lineage>
</organism>
<sequence>MSPASSVRGAAGAPRTIQFTFMAGAGASAAGRRGARDPLLRFRFLSQRLESPSPTNLRNSRGVTSAFQASRIGREYLMEGNSMERVWLDGGEWTTGSFAHWSKCNSGSCYFASVFYSIRNRRQRRGISANGNGSLIRCGPARANNVFKKEFYDTRRARSAAVNNSLSAFPLRLLRPAKLLGNFP</sequence>
<evidence type="ECO:0000313" key="2">
    <source>
        <dbReference type="Proteomes" id="UP000299102"/>
    </source>
</evidence>
<name>A0A4C1U1H0_EUMVA</name>
<dbReference type="EMBL" id="BGZK01000110">
    <property type="protein sequence ID" value="GBP19676.1"/>
    <property type="molecule type" value="Genomic_DNA"/>
</dbReference>
<keyword evidence="2" id="KW-1185">Reference proteome</keyword>
<gene>
    <name evidence="1" type="ORF">EVAR_75648_1</name>
</gene>
<comment type="caution">
    <text evidence="1">The sequence shown here is derived from an EMBL/GenBank/DDBJ whole genome shotgun (WGS) entry which is preliminary data.</text>
</comment>
<reference evidence="1 2" key="1">
    <citation type="journal article" date="2019" name="Commun. Biol.">
        <title>The bagworm genome reveals a unique fibroin gene that provides high tensile strength.</title>
        <authorList>
            <person name="Kono N."/>
            <person name="Nakamura H."/>
            <person name="Ohtoshi R."/>
            <person name="Tomita M."/>
            <person name="Numata K."/>
            <person name="Arakawa K."/>
        </authorList>
    </citation>
    <scope>NUCLEOTIDE SEQUENCE [LARGE SCALE GENOMIC DNA]</scope>
</reference>
<protein>
    <submittedName>
        <fullName evidence="1">Uncharacterized protein</fullName>
    </submittedName>
</protein>